<proteinExistence type="predicted"/>
<evidence type="ECO:0000256" key="4">
    <source>
        <dbReference type="ARBA" id="ARBA00022989"/>
    </source>
</evidence>
<dbReference type="InParanoid" id="F0XWA9"/>
<name>F0XWA9_AURAN</name>
<accession>F0XWA9</accession>
<evidence type="ECO:0000256" key="2">
    <source>
        <dbReference type="ARBA" id="ARBA00022475"/>
    </source>
</evidence>
<dbReference type="PANTHER" id="PTHR12677:SF59">
    <property type="entry name" value="GOLGI APPARATUS MEMBRANE PROTEIN TVP38-RELATED"/>
    <property type="match status" value="1"/>
</dbReference>
<evidence type="ECO:0000256" key="3">
    <source>
        <dbReference type="ARBA" id="ARBA00022692"/>
    </source>
</evidence>
<keyword evidence="4 6" id="KW-1133">Transmembrane helix</keyword>
<gene>
    <name evidence="8" type="ORF">AURANDRAFT_70582</name>
</gene>
<feature type="transmembrane region" description="Helical" evidence="6">
    <location>
        <begin position="691"/>
        <end position="710"/>
    </location>
</feature>
<organism evidence="9">
    <name type="scientific">Aureococcus anophagefferens</name>
    <name type="common">Harmful bloom alga</name>
    <dbReference type="NCBI Taxonomy" id="44056"/>
    <lineage>
        <taxon>Eukaryota</taxon>
        <taxon>Sar</taxon>
        <taxon>Stramenopiles</taxon>
        <taxon>Ochrophyta</taxon>
        <taxon>Pelagophyceae</taxon>
        <taxon>Pelagomonadales</taxon>
        <taxon>Pelagomonadaceae</taxon>
        <taxon>Aureococcus</taxon>
    </lineage>
</organism>
<dbReference type="AlphaFoldDB" id="F0XWA9"/>
<dbReference type="RefSeq" id="XP_009032608.1">
    <property type="nucleotide sequence ID" value="XM_009034360.1"/>
</dbReference>
<feature type="transmembrane region" description="Helical" evidence="6">
    <location>
        <begin position="493"/>
        <end position="513"/>
    </location>
</feature>
<evidence type="ECO:0000259" key="7">
    <source>
        <dbReference type="Pfam" id="PF09335"/>
    </source>
</evidence>
<dbReference type="EMBL" id="GL833120">
    <property type="protein sequence ID" value="EGB12998.1"/>
    <property type="molecule type" value="Genomic_DNA"/>
</dbReference>
<dbReference type="PANTHER" id="PTHR12677">
    <property type="entry name" value="GOLGI APPARATUS MEMBRANE PROTEIN TVP38-RELATED"/>
    <property type="match status" value="1"/>
</dbReference>
<protein>
    <recommendedName>
        <fullName evidence="7">VTT domain-containing protein</fullName>
    </recommendedName>
</protein>
<dbReference type="KEGG" id="aaf:AURANDRAFT_70582"/>
<feature type="transmembrane region" description="Helical" evidence="6">
    <location>
        <begin position="537"/>
        <end position="566"/>
    </location>
</feature>
<sequence>MDFDANQWEMAQQQMQNCDPEQMKAQARMMKNMDKDNLRRMNPQFANMSDSEIDMAASQMEMMASNPAMLKMAAAQMGGMSHGQARAQMKAVQGARGKKKGGAALAAGYKVGDRVELKGLKGAAEHNGKHGTVTGGQNDRLKVLLDGSDSKTLALKPANLDKLAGDDGAADVPAGGLDLDALPNIDADQLKQASEAMKNADPEQMKAQAAAMRNMDPATIRSMNPQMAHMSDAQIKAAADQMDAIAGNPEMMKMAMEQMENMPPEVLEQQMKMMQNMSNEEKQQMQEAMGGMMGGGGMPPGGGMPDAETASKMMANISEEQMGSMIDMVKKNPDMIKSMMKSNPMTAGMDEAAIDKQLEMLDKLDPETVKKFVGYAQKAQKVFGPLIALYAKVNRAVGGKLAQILGASLVAVVAFYVSKWTGLLAYGAPAADAPPVDLAGLKDAAVEAVESVTAAVNGGEDDDIMTVEDAREEEPNDDDPLRRRPRRRRPRRARAFLAVAFVVLCGGASYAAVACRSRALRVAERIGSLPPLEADAAYVALLAVWLLCLLPTSVLEVAAGFILGFWRAALCSTLGKFLGSVTSFGIGAYGCRDAVRAHVIGGDAAQESGYLRGLELALQREPFGTCLALRLAYVPEAVQNYVPAVFDAPFVAFAAATLVGSSLYALLWAKLGSQLSSASDVGADGMSPEKVLFMCLGAAGLAAVFGLAHWNSKRVIARWNALEVVADAGRDGAPAPKPPAGYAAAPADTRRAVV</sequence>
<dbReference type="InterPro" id="IPR015414">
    <property type="entry name" value="TMEM64"/>
</dbReference>
<keyword evidence="3 6" id="KW-0812">Transmembrane</keyword>
<feature type="transmembrane region" description="Helical" evidence="6">
    <location>
        <begin position="650"/>
        <end position="671"/>
    </location>
</feature>
<comment type="subcellular location">
    <subcellularLocation>
        <location evidence="1">Cell membrane</location>
        <topology evidence="1">Multi-pass membrane protein</topology>
    </subcellularLocation>
</comment>
<dbReference type="GO" id="GO:0005886">
    <property type="term" value="C:plasma membrane"/>
    <property type="evidence" value="ECO:0007669"/>
    <property type="project" value="UniProtKB-SubCell"/>
</dbReference>
<feature type="transmembrane region" description="Helical" evidence="6">
    <location>
        <begin position="401"/>
        <end position="418"/>
    </location>
</feature>
<dbReference type="Proteomes" id="UP000002729">
    <property type="component" value="Unassembled WGS sequence"/>
</dbReference>
<keyword evidence="5 6" id="KW-0472">Membrane</keyword>
<dbReference type="InterPro" id="IPR032816">
    <property type="entry name" value="VTT_dom"/>
</dbReference>
<dbReference type="GeneID" id="20227827"/>
<reference evidence="8 9" key="1">
    <citation type="journal article" date="2011" name="Proc. Natl. Acad. Sci. U.S.A.">
        <title>Niche of harmful alga Aureococcus anophagefferens revealed through ecogenomics.</title>
        <authorList>
            <person name="Gobler C.J."/>
            <person name="Berry D.L."/>
            <person name="Dyhrman S.T."/>
            <person name="Wilhelm S.W."/>
            <person name="Salamov A."/>
            <person name="Lobanov A.V."/>
            <person name="Zhang Y."/>
            <person name="Collier J.L."/>
            <person name="Wurch L.L."/>
            <person name="Kustka A.B."/>
            <person name="Dill B.D."/>
            <person name="Shah M."/>
            <person name="VerBerkmoes N.C."/>
            <person name="Kuo A."/>
            <person name="Terry A."/>
            <person name="Pangilinan J."/>
            <person name="Lindquist E.A."/>
            <person name="Lucas S."/>
            <person name="Paulsen I.T."/>
            <person name="Hattenrath-Lehmann T.K."/>
            <person name="Talmage S.C."/>
            <person name="Walker E.A."/>
            <person name="Koch F."/>
            <person name="Burson A.M."/>
            <person name="Marcoval M.A."/>
            <person name="Tang Y.Z."/>
            <person name="Lecleir G.R."/>
            <person name="Coyne K.J."/>
            <person name="Berg G.M."/>
            <person name="Bertrand E.M."/>
            <person name="Saito M.A."/>
            <person name="Gladyshev V.N."/>
            <person name="Grigoriev I.V."/>
        </authorList>
    </citation>
    <scope>NUCLEOTIDE SEQUENCE [LARGE SCALE GENOMIC DNA]</scope>
    <source>
        <strain evidence="9">CCMP 1984</strain>
    </source>
</reference>
<evidence type="ECO:0000256" key="6">
    <source>
        <dbReference type="SAM" id="Phobius"/>
    </source>
</evidence>
<keyword evidence="9" id="KW-1185">Reference proteome</keyword>
<evidence type="ECO:0000313" key="9">
    <source>
        <dbReference type="Proteomes" id="UP000002729"/>
    </source>
</evidence>
<evidence type="ECO:0000256" key="5">
    <source>
        <dbReference type="ARBA" id="ARBA00023136"/>
    </source>
</evidence>
<evidence type="ECO:0000256" key="1">
    <source>
        <dbReference type="ARBA" id="ARBA00004651"/>
    </source>
</evidence>
<dbReference type="Pfam" id="PF09335">
    <property type="entry name" value="VTT_dom"/>
    <property type="match status" value="1"/>
</dbReference>
<dbReference type="OrthoDB" id="205047at2759"/>
<feature type="domain" description="VTT" evidence="7">
    <location>
        <begin position="550"/>
        <end position="673"/>
    </location>
</feature>
<keyword evidence="2" id="KW-1003">Cell membrane</keyword>
<evidence type="ECO:0000313" key="8">
    <source>
        <dbReference type="EMBL" id="EGB12998.1"/>
    </source>
</evidence>